<accession>A0A0C2U8J1</accession>
<dbReference type="PANTHER" id="PTHR34216:SF3">
    <property type="entry name" value="POLY-BETA-1,6-N-ACETYL-D-GLUCOSAMINE N-DEACETYLASE"/>
    <property type="match status" value="1"/>
</dbReference>
<evidence type="ECO:0000256" key="4">
    <source>
        <dbReference type="ARBA" id="ARBA00020071"/>
    </source>
</evidence>
<evidence type="ECO:0000313" key="9">
    <source>
        <dbReference type="Proteomes" id="UP000031971"/>
    </source>
</evidence>
<dbReference type="InterPro" id="IPR051398">
    <property type="entry name" value="Polysacch_Deacetylase"/>
</dbReference>
<evidence type="ECO:0000256" key="1">
    <source>
        <dbReference type="ARBA" id="ARBA00003236"/>
    </source>
</evidence>
<dbReference type="STRING" id="272627.CCC_00878"/>
<comment type="similarity">
    <text evidence="3">Belongs to the polysaccharide deacetylase family.</text>
</comment>
<dbReference type="CDD" id="cd10918">
    <property type="entry name" value="CE4_NodB_like_5s_6s"/>
    <property type="match status" value="1"/>
</dbReference>
<dbReference type="PROSITE" id="PS51677">
    <property type="entry name" value="NODB"/>
    <property type="match status" value="1"/>
</dbReference>
<dbReference type="InterPro" id="IPR011330">
    <property type="entry name" value="Glyco_hydro/deAcase_b/a-brl"/>
</dbReference>
<reference evidence="8 9" key="1">
    <citation type="submission" date="2015-01" db="EMBL/GenBank/DDBJ databases">
        <title>Genome Sequence of Magnetospirillum magnetotacticum Strain MS-1.</title>
        <authorList>
            <person name="Marinov G.K."/>
            <person name="Smalley M.D."/>
            <person name="DeSalvo G."/>
        </authorList>
    </citation>
    <scope>NUCLEOTIDE SEQUENCE [LARGE SCALE GENOMIC DNA]</scope>
    <source>
        <strain evidence="8 9">MS-1</strain>
    </source>
</reference>
<keyword evidence="5" id="KW-0732">Signal</keyword>
<name>A0A0C2U8J1_PARME</name>
<evidence type="ECO:0000256" key="5">
    <source>
        <dbReference type="ARBA" id="ARBA00022729"/>
    </source>
</evidence>
<dbReference type="InterPro" id="IPR002509">
    <property type="entry name" value="NODB_dom"/>
</dbReference>
<proteinExistence type="inferred from homology"/>
<dbReference type="OrthoDB" id="9814639at2"/>
<evidence type="ECO:0000259" key="7">
    <source>
        <dbReference type="PROSITE" id="PS51677"/>
    </source>
</evidence>
<dbReference type="GO" id="GO:0016810">
    <property type="term" value="F:hydrolase activity, acting on carbon-nitrogen (but not peptide) bonds"/>
    <property type="evidence" value="ECO:0007669"/>
    <property type="project" value="InterPro"/>
</dbReference>
<protein>
    <recommendedName>
        <fullName evidence="4">Chitooligosaccharide deacetylase</fullName>
    </recommendedName>
    <alternativeName>
        <fullName evidence="6">Nodulation protein B</fullName>
    </alternativeName>
</protein>
<dbReference type="GO" id="GO:0005576">
    <property type="term" value="C:extracellular region"/>
    <property type="evidence" value="ECO:0007669"/>
    <property type="project" value="UniProtKB-SubCell"/>
</dbReference>
<comment type="caution">
    <text evidence="8">The sequence shown here is derived from an EMBL/GenBank/DDBJ whole genome shotgun (WGS) entry which is preliminary data.</text>
</comment>
<dbReference type="PANTHER" id="PTHR34216">
    <property type="match status" value="1"/>
</dbReference>
<dbReference type="Proteomes" id="UP000031971">
    <property type="component" value="Unassembled WGS sequence"/>
</dbReference>
<comment type="function">
    <text evidence="1">Is involved in generating a small heat-stable compound (Nod), an acylated oligomer of N-acetylglucosamine, that stimulates mitosis in various plant protoplasts.</text>
</comment>
<dbReference type="GO" id="GO:0005975">
    <property type="term" value="P:carbohydrate metabolic process"/>
    <property type="evidence" value="ECO:0007669"/>
    <property type="project" value="InterPro"/>
</dbReference>
<dbReference type="RefSeq" id="WP_009870456.1">
    <property type="nucleotide sequence ID" value="NZ_JXSL01000030.1"/>
</dbReference>
<dbReference type="SUPFAM" id="SSF88713">
    <property type="entry name" value="Glycoside hydrolase/deacetylase"/>
    <property type="match status" value="1"/>
</dbReference>
<evidence type="ECO:0000313" key="8">
    <source>
        <dbReference type="EMBL" id="KIL97817.1"/>
    </source>
</evidence>
<dbReference type="Gene3D" id="3.20.20.370">
    <property type="entry name" value="Glycoside hydrolase/deacetylase"/>
    <property type="match status" value="1"/>
</dbReference>
<dbReference type="AlphaFoldDB" id="A0A0C2U8J1"/>
<organism evidence="8 9">
    <name type="scientific">Paramagnetospirillum magnetotacticum MS-1</name>
    <dbReference type="NCBI Taxonomy" id="272627"/>
    <lineage>
        <taxon>Bacteria</taxon>
        <taxon>Pseudomonadati</taxon>
        <taxon>Pseudomonadota</taxon>
        <taxon>Alphaproteobacteria</taxon>
        <taxon>Rhodospirillales</taxon>
        <taxon>Magnetospirillaceae</taxon>
        <taxon>Paramagnetospirillum</taxon>
    </lineage>
</organism>
<evidence type="ECO:0000256" key="3">
    <source>
        <dbReference type="ARBA" id="ARBA00010973"/>
    </source>
</evidence>
<keyword evidence="9" id="KW-1185">Reference proteome</keyword>
<evidence type="ECO:0000256" key="2">
    <source>
        <dbReference type="ARBA" id="ARBA00004613"/>
    </source>
</evidence>
<gene>
    <name evidence="8" type="ORF">CCC_00878</name>
</gene>
<dbReference type="EMBL" id="JXSL01000030">
    <property type="protein sequence ID" value="KIL97817.1"/>
    <property type="molecule type" value="Genomic_DNA"/>
</dbReference>
<sequence length="278" mass="29943">MSLRDAIAPLALAGWRLVRPVLGEENTFRILLLHDVPTSKRDVFARLVQNLTMARRLITPVEAEAILAGGPVPPGPSPVLLSFDDGFASNLDVAETILAPLGIKALFFVCPGLIGLEPEARAAAATANILRGQRPAPEPLLGWDGIERLAALGHTMGSHTSHHLRLTTLSPDQRAEEIGGAARLLTERLGKIPDWFAYTFGDIDSIDAASLAEIGRHHRYCRSGVRGPNSKATPPLALRGDNIDLGTGEAWRGLAVEGGLDVLYRKQRRILDAMADRS</sequence>
<evidence type="ECO:0000256" key="6">
    <source>
        <dbReference type="ARBA" id="ARBA00032976"/>
    </source>
</evidence>
<feature type="domain" description="NodB homology" evidence="7">
    <location>
        <begin position="77"/>
        <end position="278"/>
    </location>
</feature>
<dbReference type="Pfam" id="PF01522">
    <property type="entry name" value="Polysacc_deac_1"/>
    <property type="match status" value="1"/>
</dbReference>
<comment type="subcellular location">
    <subcellularLocation>
        <location evidence="2">Secreted</location>
    </subcellularLocation>
</comment>